<feature type="compositionally biased region" description="Basic and acidic residues" evidence="3">
    <location>
        <begin position="276"/>
        <end position="292"/>
    </location>
</feature>
<dbReference type="SUPFAM" id="SSF50978">
    <property type="entry name" value="WD40 repeat-like"/>
    <property type="match status" value="1"/>
</dbReference>
<dbReference type="SMART" id="SM00320">
    <property type="entry name" value="WD40"/>
    <property type="match status" value="3"/>
</dbReference>
<feature type="compositionally biased region" description="Polar residues" evidence="3">
    <location>
        <begin position="337"/>
        <end position="349"/>
    </location>
</feature>
<dbReference type="EMBL" id="MRZV01000786">
    <property type="protein sequence ID" value="PIK44279.1"/>
    <property type="molecule type" value="Genomic_DNA"/>
</dbReference>
<sequence length="531" mass="59483">MFTKDVSIQYHGMRLGQLFFLDLTIRNSASPDPFSRKVLARAVSGHRSNIFSAQFLPFTQNNQIVSCSGDGQISYTIVDREDTHGTNMFLCHYGTTYEVATVPGDPHTFLSCGEDGSVRWFDLRAKTNCTKDRCKSLLLREGNPSDVLQTLSPHMKKKYSRPTSLNYDRDGEEILVSYSTDYIYCFNLRDEDEERKSAIEVGEGAPEARSKEGGDSVNPVKRLRLRGDWSDTGPKARPRSERSGEEDPPPRISIVQRMSEMLSRWLEDTTPQHARSTREETRRLSVPDHRSEGQQGVGSPRSTDYGTLGVSSRSQEERVEDAAIDDEDRSGGENNEDNPTSPSRQASASSKERLEGDSSPKVLQSEDSQTTAHVQQREDRHTGDSSRDVGPPSDVETTGEAVESTTGKTSDTVVDFKEKKRKKSEDEVTDHRTSSKGSQGQQGASREVNEIKKSRKSSREGRSSEEGQSFREGESSKDRGLSEREKEPPVKEGESSWGRGHRGEERGPGRGSHQRERGYLGLRLLRRCNHR</sequence>
<dbReference type="OrthoDB" id="4869960at2759"/>
<keyword evidence="1" id="KW-0853">WD repeat</keyword>
<keyword evidence="2" id="KW-0677">Repeat</keyword>
<feature type="compositionally biased region" description="Basic and acidic residues" evidence="3">
    <location>
        <begin position="447"/>
        <end position="494"/>
    </location>
</feature>
<dbReference type="GO" id="GO:0005737">
    <property type="term" value="C:cytoplasm"/>
    <property type="evidence" value="ECO:0007669"/>
    <property type="project" value="TreeGrafter"/>
</dbReference>
<dbReference type="InterPro" id="IPR036322">
    <property type="entry name" value="WD40_repeat_dom_sf"/>
</dbReference>
<feature type="compositionally biased region" description="Basic and acidic residues" evidence="3">
    <location>
        <begin position="414"/>
        <end position="433"/>
    </location>
</feature>
<feature type="compositionally biased region" description="Polar residues" evidence="3">
    <location>
        <begin position="403"/>
        <end position="412"/>
    </location>
</feature>
<dbReference type="GO" id="GO:0045944">
    <property type="term" value="P:positive regulation of transcription by RNA polymerase II"/>
    <property type="evidence" value="ECO:0007669"/>
    <property type="project" value="TreeGrafter"/>
</dbReference>
<feature type="compositionally biased region" description="Basic and acidic residues" evidence="3">
    <location>
        <begin position="501"/>
        <end position="518"/>
    </location>
</feature>
<proteinExistence type="predicted"/>
<feature type="compositionally biased region" description="Basic and acidic residues" evidence="3">
    <location>
        <begin position="238"/>
        <end position="249"/>
    </location>
</feature>
<evidence type="ECO:0000256" key="1">
    <source>
        <dbReference type="ARBA" id="ARBA00022574"/>
    </source>
</evidence>
<dbReference type="InterPro" id="IPR001680">
    <property type="entry name" value="WD40_rpt"/>
</dbReference>
<gene>
    <name evidence="4" type="ORF">BSL78_18869</name>
</gene>
<name>A0A2G8K8J0_STIJA</name>
<dbReference type="STRING" id="307972.A0A2G8K8J0"/>
<dbReference type="AlphaFoldDB" id="A0A2G8K8J0"/>
<feature type="region of interest" description="Disordered" evidence="3">
    <location>
        <begin position="268"/>
        <end position="531"/>
    </location>
</feature>
<reference evidence="4 5" key="1">
    <citation type="journal article" date="2017" name="PLoS Biol.">
        <title>The sea cucumber genome provides insights into morphological evolution and visceral regeneration.</title>
        <authorList>
            <person name="Zhang X."/>
            <person name="Sun L."/>
            <person name="Yuan J."/>
            <person name="Sun Y."/>
            <person name="Gao Y."/>
            <person name="Zhang L."/>
            <person name="Li S."/>
            <person name="Dai H."/>
            <person name="Hamel J.F."/>
            <person name="Liu C."/>
            <person name="Yu Y."/>
            <person name="Liu S."/>
            <person name="Lin W."/>
            <person name="Guo K."/>
            <person name="Jin S."/>
            <person name="Xu P."/>
            <person name="Storey K.B."/>
            <person name="Huan P."/>
            <person name="Zhang T."/>
            <person name="Zhou Y."/>
            <person name="Zhang J."/>
            <person name="Lin C."/>
            <person name="Li X."/>
            <person name="Xing L."/>
            <person name="Huo D."/>
            <person name="Sun M."/>
            <person name="Wang L."/>
            <person name="Mercier A."/>
            <person name="Li F."/>
            <person name="Yang H."/>
            <person name="Xiang J."/>
        </authorList>
    </citation>
    <scope>NUCLEOTIDE SEQUENCE [LARGE SCALE GENOMIC DNA]</scope>
    <source>
        <strain evidence="4">Shaxun</strain>
        <tissue evidence="4">Muscle</tissue>
    </source>
</reference>
<dbReference type="Gene3D" id="2.130.10.10">
    <property type="entry name" value="YVTN repeat-like/Quinoprotein amine dehydrogenase"/>
    <property type="match status" value="1"/>
</dbReference>
<comment type="caution">
    <text evidence="4">The sequence shown here is derived from an EMBL/GenBank/DDBJ whole genome shotgun (WGS) entry which is preliminary data.</text>
</comment>
<organism evidence="4 5">
    <name type="scientific">Stichopus japonicus</name>
    <name type="common">Sea cucumber</name>
    <dbReference type="NCBI Taxonomy" id="307972"/>
    <lineage>
        <taxon>Eukaryota</taxon>
        <taxon>Metazoa</taxon>
        <taxon>Echinodermata</taxon>
        <taxon>Eleutherozoa</taxon>
        <taxon>Echinozoa</taxon>
        <taxon>Holothuroidea</taxon>
        <taxon>Aspidochirotacea</taxon>
        <taxon>Aspidochirotida</taxon>
        <taxon>Stichopodidae</taxon>
        <taxon>Apostichopus</taxon>
    </lineage>
</organism>
<feature type="region of interest" description="Disordered" evidence="3">
    <location>
        <begin position="197"/>
        <end position="252"/>
    </location>
</feature>
<dbReference type="PANTHER" id="PTHR15574">
    <property type="entry name" value="WD REPEAT DOMAIN-CONTAINING FAMILY"/>
    <property type="match status" value="1"/>
</dbReference>
<dbReference type="PANTHER" id="PTHR15574:SF39">
    <property type="entry name" value="DDB1- AND CUL4-ASSOCIATED FACTOR 6"/>
    <property type="match status" value="1"/>
</dbReference>
<feature type="compositionally biased region" description="Basic and acidic residues" evidence="3">
    <location>
        <begin position="375"/>
        <end position="387"/>
    </location>
</feature>
<feature type="compositionally biased region" description="Polar residues" evidence="3">
    <location>
        <begin position="361"/>
        <end position="374"/>
    </location>
</feature>
<evidence type="ECO:0000256" key="2">
    <source>
        <dbReference type="ARBA" id="ARBA00022737"/>
    </source>
</evidence>
<accession>A0A2G8K8J0</accession>
<dbReference type="InterPro" id="IPR045151">
    <property type="entry name" value="DCAF8"/>
</dbReference>
<keyword evidence="5" id="KW-1185">Reference proteome</keyword>
<dbReference type="GO" id="GO:0080008">
    <property type="term" value="C:Cul4-RING E3 ubiquitin ligase complex"/>
    <property type="evidence" value="ECO:0007669"/>
    <property type="project" value="TreeGrafter"/>
</dbReference>
<evidence type="ECO:0000256" key="3">
    <source>
        <dbReference type="SAM" id="MobiDB-lite"/>
    </source>
</evidence>
<feature type="compositionally biased region" description="Polar residues" evidence="3">
    <location>
        <begin position="300"/>
        <end position="313"/>
    </location>
</feature>
<dbReference type="InterPro" id="IPR015943">
    <property type="entry name" value="WD40/YVTN_repeat-like_dom_sf"/>
</dbReference>
<protein>
    <submittedName>
        <fullName evidence="4">Putative DDB1-and CUL4-associated factor 6</fullName>
    </submittedName>
</protein>
<evidence type="ECO:0000313" key="4">
    <source>
        <dbReference type="EMBL" id="PIK44279.1"/>
    </source>
</evidence>
<dbReference type="Proteomes" id="UP000230750">
    <property type="component" value="Unassembled WGS sequence"/>
</dbReference>
<evidence type="ECO:0000313" key="5">
    <source>
        <dbReference type="Proteomes" id="UP000230750"/>
    </source>
</evidence>